<dbReference type="PANTHER" id="PTHR47961">
    <property type="entry name" value="DNA POLYMERASE THETA, PUTATIVE (AFU_ORTHOLOGUE AFUA_1G05260)-RELATED"/>
    <property type="match status" value="1"/>
</dbReference>
<dbReference type="Gene3D" id="3.40.50.300">
    <property type="entry name" value="P-loop containing nucleotide triphosphate hydrolases"/>
    <property type="match status" value="4"/>
</dbReference>
<evidence type="ECO:0000313" key="14">
    <source>
        <dbReference type="Proteomes" id="UP000426265"/>
    </source>
</evidence>
<name>A0A654GD05_ARATH</name>
<dbReference type="Gene3D" id="1.10.10.10">
    <property type="entry name" value="Winged helix-like DNA-binding domain superfamily/Winged helix DNA-binding domain"/>
    <property type="match status" value="2"/>
</dbReference>
<organism evidence="13 14">
    <name type="scientific">Arabidopsis thaliana</name>
    <name type="common">Mouse-ear cress</name>
    <dbReference type="NCBI Taxonomy" id="3702"/>
    <lineage>
        <taxon>Eukaryota</taxon>
        <taxon>Viridiplantae</taxon>
        <taxon>Streptophyta</taxon>
        <taxon>Embryophyta</taxon>
        <taxon>Tracheophyta</taxon>
        <taxon>Spermatophyta</taxon>
        <taxon>Magnoliopsida</taxon>
        <taxon>eudicotyledons</taxon>
        <taxon>Gunneridae</taxon>
        <taxon>Pentapetalae</taxon>
        <taxon>rosids</taxon>
        <taxon>malvids</taxon>
        <taxon>Brassicales</taxon>
        <taxon>Brassicaceae</taxon>
        <taxon>Camelineae</taxon>
        <taxon>Arabidopsis</taxon>
    </lineage>
</organism>
<proteinExistence type="predicted"/>
<evidence type="ECO:0000256" key="1">
    <source>
        <dbReference type="ARBA" id="ARBA00012552"/>
    </source>
</evidence>
<dbReference type="PROSITE" id="PS51192">
    <property type="entry name" value="HELICASE_ATP_BIND_1"/>
    <property type="match status" value="2"/>
</dbReference>
<dbReference type="SMART" id="SM00487">
    <property type="entry name" value="DEXDc"/>
    <property type="match status" value="2"/>
</dbReference>
<evidence type="ECO:0000256" key="3">
    <source>
        <dbReference type="ARBA" id="ARBA00022741"/>
    </source>
</evidence>
<dbReference type="PANTHER" id="PTHR47961:SF13">
    <property type="entry name" value="ACTIVATING SIGNAL COINTEGRATOR 1 COMPLEX SUBUNIT 3"/>
    <property type="match status" value="1"/>
</dbReference>
<dbReference type="GO" id="GO:0003676">
    <property type="term" value="F:nucleic acid binding"/>
    <property type="evidence" value="ECO:0007669"/>
    <property type="project" value="InterPro"/>
</dbReference>
<dbReference type="FunFam" id="2.60.40.150:FF:000004">
    <property type="entry name" value="RNA helicase, activating signal cointegrator 1"/>
    <property type="match status" value="1"/>
</dbReference>
<dbReference type="FunFam" id="3.40.50.300:FF:000231">
    <property type="entry name" value="Activating signal cointegrator 1 complex subunit 3"/>
    <property type="match status" value="1"/>
</dbReference>
<dbReference type="SMR" id="A0A654GD05"/>
<comment type="catalytic activity">
    <reaction evidence="8">
        <text>ATP + H2O = ADP + phosphate + H(+)</text>
        <dbReference type="Rhea" id="RHEA:13065"/>
        <dbReference type="ChEBI" id="CHEBI:15377"/>
        <dbReference type="ChEBI" id="CHEBI:15378"/>
        <dbReference type="ChEBI" id="CHEBI:30616"/>
        <dbReference type="ChEBI" id="CHEBI:43474"/>
        <dbReference type="ChEBI" id="CHEBI:456216"/>
        <dbReference type="EC" id="3.6.4.13"/>
    </reaction>
</comment>
<dbReference type="RefSeq" id="NP_001190584.1">
    <property type="nucleotide sequence ID" value="NM_001203655.2"/>
</dbReference>
<feature type="domain" description="Helicase ATP-binding" evidence="11">
    <location>
        <begin position="517"/>
        <end position="699"/>
    </location>
</feature>
<keyword evidence="4" id="KW-0378">Hydrolase</keyword>
<evidence type="ECO:0000256" key="8">
    <source>
        <dbReference type="ARBA" id="ARBA00047984"/>
    </source>
</evidence>
<dbReference type="FunFam" id="1.10.150.20:FF:000004">
    <property type="entry name" value="U5 small nuclear ribonucleoprotein helicase"/>
    <property type="match status" value="1"/>
</dbReference>
<dbReference type="FunFam" id="2.60.40.150:FF:000207">
    <property type="entry name" value="DExH-box ATP-dependent RNA helicase DExH14"/>
    <property type="match status" value="1"/>
</dbReference>
<dbReference type="SMART" id="SM00973">
    <property type="entry name" value="Sec63"/>
    <property type="match status" value="2"/>
</dbReference>
<dbReference type="InterPro" id="IPR027417">
    <property type="entry name" value="P-loop_NTPase"/>
</dbReference>
<keyword evidence="2" id="KW-0507">mRNA processing</keyword>
<dbReference type="InterPro" id="IPR011545">
    <property type="entry name" value="DEAD/DEAH_box_helicase_dom"/>
</dbReference>
<dbReference type="InterPro" id="IPR003593">
    <property type="entry name" value="AAA+_ATPase"/>
</dbReference>
<sequence>MVHNSPCNKHKTTSISWTRILAGRCTGLFVQVSNRRRFRTQAIAFFLGEPTRGENTTEEKNPKRHKYRDFVMLVQLPRLTSSLREPFDIDQAYLRRKTILQTLNKPRSSGNRLDESDLAKRIVHQWEGASLEVRQAYKQFIGAVVELIDREVPSDEFREVAFSAYRLFNNPVEEDDSDINDNISISGKKLELQNLVGHAVSDANVKNVASFAQALYSIQPTHQSETYADEVNGGAEFGADLVFNLPARFLVEASLDETGFVDVESNDAHTSFSEGWSGVSDTKNNLSAGKFNLSWLRDACGRMVRETNSQLSREELAMAICRFLDSDKPGEEIAGDLLDLVGDGAFETVQDLIMHRKEIVDAIHHGQMILKSDKAASNTQSRMPTYGTQVTVQTESAKQIEKLRRKEEKKNKRNADLGLESEISEANFSSLLEASEKKTAFEDLIGSGEANSLALALPQGTVRKHLKGYEEVFIPPTPTAQMKPGEKLIEIKELDDFAQAAFHGYKSLNRIQSRIFQTVYHTNENILVCAPTGAGKTNIAMISVLHEIKQHFRDGYLHKNEFKIVYVAPMKALAAEVTSAFSRRLAPLNMVVKELTGDMQLTKTELEETQMIVTTPEKWDVITRKSSDMSMSMLVKLLIIDEVHLLNDDRGAVIEALVARTLRQVESTQTMIRIVGLSATLPSYLQVAQFLRVNTDTGLFYFDSSYRPVPLAQQYIGITEHNFAARNELLNEICYKKVVDSIKQGHQAMIFVHSRKDTSKTAEKLVDLARQYETLDLFTNETHPQFQLMKKDVMKSRNKDLVKFFEAGFGIHHAGMLRSDRTLTERLFSDGLLKVLVCTATLAWGVNLPAHTVVIKGTQLYDAKAGGWKDLGMLDVMQIFGRAGRPQFDKSGEGIIITSHDKLAYYLRLLTSQLPIESQFISSLKDNLNAEVVLGTVTNVKEACAWLGYTYLSIRMKLNPLAYGIGWEEIIADPSLSLKQRALVADAARSLDKAKMMRFDEKSGNFYCTELGRVASHFYIQYSSVETYNEMLKRHMNESEIINMVAHSSEFENIVVREEEQHELETLARSCCPLEVKGGPSNKHGKISILIQLYISRGSIDAFSLVSDASYISASLARIMRALFEICLRKGWCEMTLFMLEYCKAVDRQLWPHQHPLRQFERDLPSDILRKLEERRDDLDHLYEMEEKEIGALIRYNPGGRLVKQHLGYFPSIQLAATVSPITRTVLKVDLLITPNFIWKDRFHGTALRWWILIEDTENDYIYHSDLFTLTKRMARGEPQKLSFTVPIFEPHPPQYYVHAVSDSWLHAETYFTISFHNLALPEARTSHTELLDLKPLPVTSLGNKLYESLYKFSHFNPIQTQIFHVLYHTDNNVLVGAPTGSGKTISAELAMLRLFSTQPDMKVVYIAPLKAIVRERMNDWKKHLVAPLGKEMVEMTGDYTPDLVALLSADIIISTPEKWDGISRNWHTRSYVKKVGLVILDEIHLLGADRGPILEVIVSRMRYISSQTERSVRFVGLSTALANAGDLADWLGVGEIGLFNFKPSVRPVPIEVHIQGYPGKYYCPRMNSMNKPAYAAICTHSPTKPVLIFVSSRRQTRLTALDLIQFAASDEHPRQFLSVSEEDLQMVLSQITDQNLRHTLQFGIGLHHAGLNDHDRSAVEELFTNNKIQVLVSTSTLAWGVNLPAHLVIIKGTEYFDGKTKRYVDFPLTEILQMMGRAGRPQFDQHGKAVILVHEPKKSFYKKFLYEPFPVESSLKEKLHDHFNAEIVSGTIGNKEDAVHYLTWTYLFRRLMANPAYYGLEGTQDETICSYLSRLVQTTFEDLEDSGCLKVNEDSVEPTMLGTIASQYYLCYMTVSMFGSNIGPDTSLEAFLHILAGASEYDELPVRHNEENYNKTLSDRVRYPVDNNHLDDPHVKANLLFQAHFSQLALPISDYNTDLKSVLDQSIRILQAMIDICANSGWLSSSLTCMRLLQMVMQGMWSDQDSSLWMIPCMNDLLLGSLTARGIHTLHQLLNLPRETLQSVTENFPASRLSQDLQRFPRIQMNVRLQKKDSDGKKKPSTLEIRLEKTSKRNSSRALAPRFPKVKDEAWWLVLGDTSTSELFAVKRVSFTGRLITRMELPPNITSFQDTKLILVSDCYLGFEQEHSIEQLARRG</sequence>
<dbReference type="GO" id="GO:0008380">
    <property type="term" value="P:RNA splicing"/>
    <property type="evidence" value="ECO:0007669"/>
    <property type="project" value="UniProtKB-KW"/>
</dbReference>
<dbReference type="SUPFAM" id="SSF52540">
    <property type="entry name" value="P-loop containing nucleoside triphosphate hydrolases"/>
    <property type="match status" value="4"/>
</dbReference>
<dbReference type="InterPro" id="IPR014001">
    <property type="entry name" value="Helicase_ATP-bd"/>
</dbReference>
<dbReference type="KEGG" id="ath:AT5G61140"/>
<evidence type="ECO:0000256" key="5">
    <source>
        <dbReference type="ARBA" id="ARBA00022806"/>
    </source>
</evidence>
<dbReference type="GO" id="GO:0005524">
    <property type="term" value="F:ATP binding"/>
    <property type="evidence" value="ECO:0007669"/>
    <property type="project" value="UniProtKB-KW"/>
</dbReference>
<dbReference type="FunFam" id="1.10.3380.10:FF:000002">
    <property type="entry name" value="Activating signal cointegrator 1 complex subunit 3"/>
    <property type="match status" value="1"/>
</dbReference>
<dbReference type="CDD" id="cd18020">
    <property type="entry name" value="DEXHc_ASCC3_1"/>
    <property type="match status" value="1"/>
</dbReference>
<dbReference type="InterPro" id="IPR014756">
    <property type="entry name" value="Ig_E-set"/>
</dbReference>
<dbReference type="InterPro" id="IPR004179">
    <property type="entry name" value="Sec63-dom"/>
</dbReference>
<dbReference type="InterPro" id="IPR057842">
    <property type="entry name" value="WH_MER3"/>
</dbReference>
<accession>A0A654GD05</accession>
<dbReference type="InterPro" id="IPR001650">
    <property type="entry name" value="Helicase_C-like"/>
</dbReference>
<dbReference type="FunFam" id="1.10.3380.10:FF:000001">
    <property type="entry name" value="U5 small nuclear ribonucleoprotein helicase"/>
    <property type="match status" value="1"/>
</dbReference>
<feature type="domain" description="Helicase C-terminal" evidence="12">
    <location>
        <begin position="734"/>
        <end position="932"/>
    </location>
</feature>
<dbReference type="InterPro" id="IPR056379">
    <property type="entry name" value="DExH14_plug"/>
</dbReference>
<keyword evidence="2" id="KW-0747">Spliceosome</keyword>
<dbReference type="Pfam" id="PF02889">
    <property type="entry name" value="Sec63"/>
    <property type="match status" value="2"/>
</dbReference>
<dbReference type="Pfam" id="PF23445">
    <property type="entry name" value="WHD_SNRNP200"/>
    <property type="match status" value="2"/>
</dbReference>
<dbReference type="GO" id="GO:0005681">
    <property type="term" value="C:spliceosomal complex"/>
    <property type="evidence" value="ECO:0007669"/>
    <property type="project" value="UniProtKB-KW"/>
</dbReference>
<dbReference type="PROSITE" id="PS51194">
    <property type="entry name" value="HELICASE_CTER"/>
    <property type="match status" value="2"/>
</dbReference>
<dbReference type="GO" id="GO:0016787">
    <property type="term" value="F:hydrolase activity"/>
    <property type="evidence" value="ECO:0007669"/>
    <property type="project" value="UniProtKB-KW"/>
</dbReference>
<dbReference type="EC" id="3.6.4.13" evidence="1"/>
<dbReference type="OMA" id="MCSATEF"/>
<keyword evidence="3" id="KW-0547">Nucleotide-binding</keyword>
<dbReference type="FunFam" id="1.10.10.10:FF:000012">
    <property type="entry name" value="U5 small nuclear ribonucleoprotein helicase"/>
    <property type="match status" value="1"/>
</dbReference>
<dbReference type="FunFam" id="3.40.50.300:FF:000062">
    <property type="entry name" value="U5 small nuclear ribonucleoprotein helicase"/>
    <property type="match status" value="1"/>
</dbReference>
<dbReference type="CDD" id="cd18795">
    <property type="entry name" value="SF2_C_Ski2"/>
    <property type="match status" value="2"/>
</dbReference>
<feature type="compositionally biased region" description="Polar residues" evidence="10">
    <location>
        <begin position="375"/>
        <end position="394"/>
    </location>
</feature>
<evidence type="ECO:0000259" key="11">
    <source>
        <dbReference type="PROSITE" id="PS51192"/>
    </source>
</evidence>
<evidence type="ECO:0000313" key="13">
    <source>
        <dbReference type="EMBL" id="VYS71043.1"/>
    </source>
</evidence>
<evidence type="ECO:0000256" key="6">
    <source>
        <dbReference type="ARBA" id="ARBA00022840"/>
    </source>
</evidence>
<dbReference type="Gene3D" id="2.60.40.150">
    <property type="entry name" value="C2 domain"/>
    <property type="match status" value="2"/>
</dbReference>
<feature type="domain" description="Helicase C-terminal" evidence="12">
    <location>
        <begin position="1571"/>
        <end position="1780"/>
    </location>
</feature>
<dbReference type="GO" id="GO:0003724">
    <property type="term" value="F:RNA helicase activity"/>
    <property type="evidence" value="ECO:0007669"/>
    <property type="project" value="UniProtKB-EC"/>
</dbReference>
<dbReference type="Pfam" id="PF00271">
    <property type="entry name" value="Helicase_C"/>
    <property type="match status" value="2"/>
</dbReference>
<evidence type="ECO:0000256" key="2">
    <source>
        <dbReference type="ARBA" id="ARBA00022728"/>
    </source>
</evidence>
<keyword evidence="7" id="KW-0508">mRNA splicing</keyword>
<feature type="domain" description="Helicase ATP-binding" evidence="11">
    <location>
        <begin position="1365"/>
        <end position="1540"/>
    </location>
</feature>
<dbReference type="Gene3D" id="1.10.150.20">
    <property type="entry name" value="5' to 3' exonuclease, C-terminal subdomain"/>
    <property type="match status" value="1"/>
</dbReference>
<feature type="region of interest" description="Disordered" evidence="10">
    <location>
        <begin position="374"/>
        <end position="394"/>
    </location>
</feature>
<dbReference type="CDD" id="cd18022">
    <property type="entry name" value="DEXHc_ASCC3_2"/>
    <property type="match status" value="1"/>
</dbReference>
<evidence type="ECO:0000256" key="4">
    <source>
        <dbReference type="ARBA" id="ARBA00022801"/>
    </source>
</evidence>
<keyword evidence="6" id="KW-0067">ATP-binding</keyword>
<dbReference type="SUPFAM" id="SSF46785">
    <property type="entry name" value="Winged helix' DNA-binding domain"/>
    <property type="match status" value="2"/>
</dbReference>
<dbReference type="ExpressionAtlas" id="A0A654GD05">
    <property type="expression patterns" value="baseline and differential"/>
</dbReference>
<dbReference type="InterPro" id="IPR036390">
    <property type="entry name" value="WH_DNA-bd_sf"/>
</dbReference>
<reference evidence="13 14" key="1">
    <citation type="submission" date="2019-11" db="EMBL/GenBank/DDBJ databases">
        <authorList>
            <person name="Jiao W.-B."/>
            <person name="Schneeberger K."/>
        </authorList>
    </citation>
    <scope>NUCLEOTIDE SEQUENCE [LARGE SCALE GENOMIC DNA]</scope>
    <source>
        <strain evidence="14">cv. An-1</strain>
    </source>
</reference>
<evidence type="ECO:0000256" key="7">
    <source>
        <dbReference type="ARBA" id="ARBA00023187"/>
    </source>
</evidence>
<dbReference type="Proteomes" id="UP000426265">
    <property type="component" value="Unassembled WGS sequence"/>
</dbReference>
<dbReference type="PIRSF" id="PIRSF039073">
    <property type="entry name" value="BRR2"/>
    <property type="match status" value="1"/>
</dbReference>
<dbReference type="Pfam" id="PF00270">
    <property type="entry name" value="DEAD"/>
    <property type="match status" value="2"/>
</dbReference>
<dbReference type="FunFam" id="1.10.10.10:FF:000024">
    <property type="entry name" value="U5 small nuclear ribonucleoprotein helicase"/>
    <property type="match status" value="1"/>
</dbReference>
<evidence type="ECO:0000256" key="10">
    <source>
        <dbReference type="SAM" id="MobiDB-lite"/>
    </source>
</evidence>
<dbReference type="InterPro" id="IPR036388">
    <property type="entry name" value="WH-like_DNA-bd_sf"/>
</dbReference>
<dbReference type="SMART" id="SM00490">
    <property type="entry name" value="HELICc"/>
    <property type="match status" value="2"/>
</dbReference>
<protein>
    <recommendedName>
        <fullName evidence="1">RNA helicase</fullName>
        <ecNumber evidence="1">3.6.4.13</ecNumber>
    </recommendedName>
</protein>
<gene>
    <name evidence="13" type="ORF">AN1_LOCUS26421</name>
</gene>
<dbReference type="SUPFAM" id="SSF158702">
    <property type="entry name" value="Sec63 N-terminal domain-like"/>
    <property type="match status" value="2"/>
</dbReference>
<dbReference type="EMBL" id="CACRSJ010000110">
    <property type="protein sequence ID" value="VYS71043.1"/>
    <property type="molecule type" value="Genomic_DNA"/>
</dbReference>
<dbReference type="InterPro" id="IPR050474">
    <property type="entry name" value="Hel308_SKI2-like"/>
</dbReference>
<keyword evidence="5" id="KW-0347">Helicase</keyword>
<dbReference type="Gene3D" id="1.10.3380.10">
    <property type="entry name" value="Sec63 N-terminal domain-like domain"/>
    <property type="match status" value="2"/>
</dbReference>
<dbReference type="InterPro" id="IPR035892">
    <property type="entry name" value="C2_domain_sf"/>
</dbReference>
<dbReference type="Pfam" id="PF24557">
    <property type="entry name" value="DExH14_plug"/>
    <property type="match status" value="1"/>
</dbReference>
<dbReference type="FunFam" id="3.40.50.300:FF:000198">
    <property type="entry name" value="Activating signal cointegrator 1 complex subunit"/>
    <property type="match status" value="1"/>
</dbReference>
<dbReference type="FunFam" id="3.40.50.300:FF:000102">
    <property type="entry name" value="RNA helicase, activating signal cointegrator 1"/>
    <property type="match status" value="1"/>
</dbReference>
<dbReference type="SMART" id="SM00382">
    <property type="entry name" value="AAA"/>
    <property type="match status" value="2"/>
</dbReference>
<evidence type="ECO:0000256" key="9">
    <source>
        <dbReference type="ARBA" id="ARBA00055371"/>
    </source>
</evidence>
<dbReference type="SUPFAM" id="SSF81296">
    <property type="entry name" value="E set domains"/>
    <property type="match status" value="1"/>
</dbReference>
<evidence type="ECO:0000259" key="12">
    <source>
        <dbReference type="PROSITE" id="PS51194"/>
    </source>
</evidence>
<comment type="function">
    <text evidence="9">RNA helicase that plays an essential role in pre-mRNA splicing as component of the U5 snRNP and U4/U6-U5 tri-snRNP complexes. Involved in spliceosome assembly, activation and disassembly.</text>
</comment>